<sequence length="537" mass="60427">MGIFTPLKKFFAWLDVITGWYPPEMSMEERNLVRKIDIMVLGYCCLAFFTKYLDISALSNAYISGMKDDLDLYGNRLNYVNAVYQVGYCMFQIPSNIIITRLPSQYYLPTAEVMWGLFTLGTAFVKNYNQLLALRFFVGFSATCCYVGCLHIVNCWYKKVELGRRNAIYFSAMPLGTMIAGYIQGGLTNVHSGGLKPWQWLFVVCAIITIPVAVFGYFFFPDVPEKTTSRWFTEREKKLAFERLQGDGFERSKGLSLKLVGRVMKAWQFWTFVWMGNLFWLAPYGGVAGTPFQLWLQSLSKYPGVAKYSTQMVNDLGTVTSVVSIPAALLSAIYSDWRRSRWEMMLFAGILMLVGNVILVVWDVSFSALFAAFMLLGISNGPANLVVVWAAETFAHDLEARAITLATINATNCALYLVIPLGAWQIQDAPRFFAGYTTSLVMSAVQLVLIPVAVFFQRRDEKKFRELAIMVGIDPLAGSSEASVEIDREIKKHGGELVVTNSVEIPTSIAGAYPIEHESEYIFQHQMELASLEKGLK</sequence>
<dbReference type="Proteomes" id="UP001433508">
    <property type="component" value="Unassembled WGS sequence"/>
</dbReference>
<dbReference type="EMBL" id="MU971355">
    <property type="protein sequence ID" value="KAK9238495.1"/>
    <property type="molecule type" value="Genomic_DNA"/>
</dbReference>
<evidence type="ECO:0000313" key="1">
    <source>
        <dbReference type="EMBL" id="KAK9238495.1"/>
    </source>
</evidence>
<reference evidence="2" key="1">
    <citation type="journal article" date="2024" name="Front. Bioeng. Biotechnol.">
        <title>Genome-scale model development and genomic sequencing of the oleaginous clade Lipomyces.</title>
        <authorList>
            <person name="Czajka J.J."/>
            <person name="Han Y."/>
            <person name="Kim J."/>
            <person name="Mondo S.J."/>
            <person name="Hofstad B.A."/>
            <person name="Robles A."/>
            <person name="Haridas S."/>
            <person name="Riley R."/>
            <person name="LaButti K."/>
            <person name="Pangilinan J."/>
            <person name="Andreopoulos W."/>
            <person name="Lipzen A."/>
            <person name="Yan J."/>
            <person name="Wang M."/>
            <person name="Ng V."/>
            <person name="Grigoriev I.V."/>
            <person name="Spatafora J.W."/>
            <person name="Magnuson J.K."/>
            <person name="Baker S.E."/>
            <person name="Pomraning K.R."/>
        </authorList>
    </citation>
    <scope>NUCLEOTIDE SEQUENCE [LARGE SCALE GENOMIC DNA]</scope>
    <source>
        <strain evidence="2">CBS 7786</strain>
    </source>
</reference>
<organism evidence="1 2">
    <name type="scientific">Lipomyces kononenkoae</name>
    <name type="common">Yeast</name>
    <dbReference type="NCBI Taxonomy" id="34357"/>
    <lineage>
        <taxon>Eukaryota</taxon>
        <taxon>Fungi</taxon>
        <taxon>Dikarya</taxon>
        <taxon>Ascomycota</taxon>
        <taxon>Saccharomycotina</taxon>
        <taxon>Lipomycetes</taxon>
        <taxon>Lipomycetales</taxon>
        <taxon>Lipomycetaceae</taxon>
        <taxon>Lipomyces</taxon>
    </lineage>
</organism>
<proteinExistence type="predicted"/>
<keyword evidence="2" id="KW-1185">Reference proteome</keyword>
<accession>A0ACC3T4D9</accession>
<evidence type="ECO:0000313" key="2">
    <source>
        <dbReference type="Proteomes" id="UP001433508"/>
    </source>
</evidence>
<name>A0ACC3T4D9_LIPKO</name>
<gene>
    <name evidence="1" type="ORF">V1525DRAFT_387400</name>
</gene>
<comment type="caution">
    <text evidence="1">The sequence shown here is derived from an EMBL/GenBank/DDBJ whole genome shotgun (WGS) entry which is preliminary data.</text>
</comment>
<protein>
    <submittedName>
        <fullName evidence="1">Major facilitator superfamily domain-containing protein</fullName>
    </submittedName>
</protein>